<keyword evidence="2" id="KW-1185">Reference proteome</keyword>
<dbReference type="EMBL" id="QOCW01000029">
    <property type="protein sequence ID" value="RBW67855.1"/>
    <property type="molecule type" value="Genomic_DNA"/>
</dbReference>
<dbReference type="RefSeq" id="WP_113807997.1">
    <property type="nucleotide sequence ID" value="NZ_QOCW01000029.1"/>
</dbReference>
<gene>
    <name evidence="1" type="primary">cmpA</name>
    <name evidence="1" type="ORF">DS031_20130</name>
</gene>
<organism evidence="1 2">
    <name type="scientific">Bacillus taeanensis</name>
    <dbReference type="NCBI Taxonomy" id="273032"/>
    <lineage>
        <taxon>Bacteria</taxon>
        <taxon>Bacillati</taxon>
        <taxon>Bacillota</taxon>
        <taxon>Bacilli</taxon>
        <taxon>Bacillales</taxon>
        <taxon>Bacillaceae</taxon>
        <taxon>Bacillus</taxon>
    </lineage>
</organism>
<evidence type="ECO:0000313" key="2">
    <source>
        <dbReference type="Proteomes" id="UP000253314"/>
    </source>
</evidence>
<dbReference type="InterPro" id="IPR047764">
    <property type="entry name" value="CmpA"/>
</dbReference>
<dbReference type="Pfam" id="PF26301">
    <property type="entry name" value="spore_CmpA"/>
    <property type="match status" value="1"/>
</dbReference>
<sequence length="37" mass="5007">MPGWFKRQLRQAYYKKDRYKIRLLNQCWYFYRKKHHR</sequence>
<protein>
    <submittedName>
        <fullName evidence="1">Cortex morphogenetic protein CmpA</fullName>
    </submittedName>
</protein>
<dbReference type="NCBIfam" id="NF033225">
    <property type="entry name" value="spore_CmpA"/>
    <property type="match status" value="1"/>
</dbReference>
<reference evidence="1 2" key="1">
    <citation type="submission" date="2018-07" db="EMBL/GenBank/DDBJ databases">
        <title>Lottiidibacillus patelloidae gen. nov., sp. nov., isolated from the intestinal tract of a marine limpet and the reclassification of B. taeanensis BH030017T, B. algicola KMM 3737T and B. hwajinpoensis SW-72T as genus Lottiidibacillus.</title>
        <authorList>
            <person name="Liu R."/>
            <person name="Huang Z."/>
        </authorList>
    </citation>
    <scope>NUCLEOTIDE SEQUENCE [LARGE SCALE GENOMIC DNA]</scope>
    <source>
        <strain evidence="1 2">BH030017</strain>
    </source>
</reference>
<accession>A0A366XRV4</accession>
<comment type="caution">
    <text evidence="1">The sequence shown here is derived from an EMBL/GenBank/DDBJ whole genome shotgun (WGS) entry which is preliminary data.</text>
</comment>
<dbReference type="AlphaFoldDB" id="A0A366XRV4"/>
<name>A0A366XRV4_9BACI</name>
<evidence type="ECO:0000313" key="1">
    <source>
        <dbReference type="EMBL" id="RBW67855.1"/>
    </source>
</evidence>
<dbReference type="Proteomes" id="UP000253314">
    <property type="component" value="Unassembled WGS sequence"/>
</dbReference>
<proteinExistence type="predicted"/>
<dbReference type="OrthoDB" id="2691694at2"/>